<dbReference type="NCBIfam" id="NF000768">
    <property type="entry name" value="PRK00051.1"/>
    <property type="match status" value="1"/>
</dbReference>
<organism evidence="8 9">
    <name type="scientific">Candidatus Nitrososphaera evergladensis SR1</name>
    <dbReference type="NCBI Taxonomy" id="1459636"/>
    <lineage>
        <taxon>Archaea</taxon>
        <taxon>Nitrososphaerota</taxon>
        <taxon>Nitrososphaeria</taxon>
        <taxon>Nitrososphaerales</taxon>
        <taxon>Nitrososphaeraceae</taxon>
        <taxon>Nitrososphaera</taxon>
    </lineage>
</organism>
<accession>A0A075MRX4</accession>
<evidence type="ECO:0000256" key="3">
    <source>
        <dbReference type="ARBA" id="ARBA00012721"/>
    </source>
</evidence>
<dbReference type="GeneID" id="41596023"/>
<dbReference type="PANTHER" id="PTHR42945">
    <property type="entry name" value="HISTIDINE BIOSYNTHESIS BIFUNCTIONAL PROTEIN"/>
    <property type="match status" value="1"/>
</dbReference>
<dbReference type="EC" id="3.5.4.19" evidence="3"/>
<feature type="domain" description="Phosphoribosyl-AMP cyclohydrolase" evidence="7">
    <location>
        <begin position="33"/>
        <end position="105"/>
    </location>
</feature>
<dbReference type="STRING" id="1459636.NTE_00075"/>
<comment type="pathway">
    <text evidence="2">Amino-acid biosynthesis; L-histidine biosynthesis; L-histidine from 5-phospho-alpha-D-ribose 1-diphosphate: step 3/9.</text>
</comment>
<evidence type="ECO:0000313" key="9">
    <source>
        <dbReference type="Proteomes" id="UP000028194"/>
    </source>
</evidence>
<dbReference type="SUPFAM" id="SSF141734">
    <property type="entry name" value="HisI-like"/>
    <property type="match status" value="1"/>
</dbReference>
<dbReference type="EMBL" id="CP007174">
    <property type="protein sequence ID" value="AIF82159.1"/>
    <property type="molecule type" value="Genomic_DNA"/>
</dbReference>
<keyword evidence="9" id="KW-1185">Reference proteome</keyword>
<keyword evidence="6" id="KW-0368">Histidine biosynthesis</keyword>
<keyword evidence="4" id="KW-0028">Amino-acid biosynthesis</keyword>
<dbReference type="Gene3D" id="3.10.20.810">
    <property type="entry name" value="Phosphoribosyl-AMP cyclohydrolase"/>
    <property type="match status" value="1"/>
</dbReference>
<dbReference type="eggNOG" id="arCOG02676">
    <property type="taxonomic scope" value="Archaea"/>
</dbReference>
<dbReference type="InterPro" id="IPR002496">
    <property type="entry name" value="PRib_AMP_CycHydrolase_dom"/>
</dbReference>
<keyword evidence="5 8" id="KW-0378">Hydrolase</keyword>
<dbReference type="Proteomes" id="UP000028194">
    <property type="component" value="Chromosome"/>
</dbReference>
<proteinExistence type="predicted"/>
<evidence type="ECO:0000256" key="4">
    <source>
        <dbReference type="ARBA" id="ARBA00022605"/>
    </source>
</evidence>
<evidence type="ECO:0000256" key="5">
    <source>
        <dbReference type="ARBA" id="ARBA00022801"/>
    </source>
</evidence>
<dbReference type="InterPro" id="IPR038019">
    <property type="entry name" value="PRib_AMP_CycHydrolase_sf"/>
</dbReference>
<evidence type="ECO:0000313" key="8">
    <source>
        <dbReference type="EMBL" id="AIF82159.1"/>
    </source>
</evidence>
<dbReference type="UniPathway" id="UPA00031">
    <property type="reaction ID" value="UER00008"/>
</dbReference>
<evidence type="ECO:0000256" key="2">
    <source>
        <dbReference type="ARBA" id="ARBA00005169"/>
    </source>
</evidence>
<dbReference type="KEGG" id="nev:NTE_00075"/>
<dbReference type="PANTHER" id="PTHR42945:SF1">
    <property type="entry name" value="HISTIDINE BIOSYNTHESIS BIFUNCTIONAL PROTEIN HIS7"/>
    <property type="match status" value="1"/>
</dbReference>
<dbReference type="AlphaFoldDB" id="A0A075MRX4"/>
<comment type="catalytic activity">
    <reaction evidence="1">
        <text>1-(5-phospho-beta-D-ribosyl)-5'-AMP + H2O = 1-(5-phospho-beta-D-ribosyl)-5-[(5-phospho-beta-D-ribosylamino)methylideneamino]imidazole-4-carboxamide</text>
        <dbReference type="Rhea" id="RHEA:20049"/>
        <dbReference type="ChEBI" id="CHEBI:15377"/>
        <dbReference type="ChEBI" id="CHEBI:58435"/>
        <dbReference type="ChEBI" id="CHEBI:59457"/>
        <dbReference type="EC" id="3.5.4.19"/>
    </reaction>
</comment>
<dbReference type="RefSeq" id="WP_148699213.1">
    <property type="nucleotide sequence ID" value="NZ_CP007174.1"/>
</dbReference>
<evidence type="ECO:0000259" key="7">
    <source>
        <dbReference type="Pfam" id="PF01502"/>
    </source>
</evidence>
<dbReference type="GO" id="GO:0004636">
    <property type="term" value="F:phosphoribosyl-ATP diphosphatase activity"/>
    <property type="evidence" value="ECO:0007669"/>
    <property type="project" value="UniProtKB-ARBA"/>
</dbReference>
<dbReference type="Pfam" id="PF01502">
    <property type="entry name" value="PRA-CH"/>
    <property type="match status" value="1"/>
</dbReference>
<dbReference type="FunFam" id="3.10.20.810:FF:000001">
    <property type="entry name" value="Histidine biosynthesis bifunctional protein HisIE"/>
    <property type="match status" value="1"/>
</dbReference>
<dbReference type="GO" id="GO:0004635">
    <property type="term" value="F:phosphoribosyl-AMP cyclohydrolase activity"/>
    <property type="evidence" value="ECO:0007669"/>
    <property type="project" value="UniProtKB-EC"/>
</dbReference>
<evidence type="ECO:0000256" key="1">
    <source>
        <dbReference type="ARBA" id="ARBA00000024"/>
    </source>
</evidence>
<gene>
    <name evidence="8" type="ORF">NTE_00075</name>
</gene>
<dbReference type="GO" id="GO:0000105">
    <property type="term" value="P:L-histidine biosynthetic process"/>
    <property type="evidence" value="ECO:0007669"/>
    <property type="project" value="UniProtKB-UniPathway"/>
</dbReference>
<sequence length="111" mass="12535">MNVKSANDVDFAKRGGVLPVIVQDRKTKDVLTLVYANREALENTIKTGNAWFWSTSRNKLWMKGEESGNVQPVHEILVDCDSDALLYIVDSDKPMCHTGDRTCFHNVLKQP</sequence>
<name>A0A075MRX4_9ARCH</name>
<reference evidence="8 9" key="1">
    <citation type="journal article" date="2014" name="PLoS ONE">
        <title>Genome Sequence of Candidatus Nitrososphaera evergladensis from Group I.1b Enriched from Everglades Soil Reveals Novel Genomic Features of the Ammonia-Oxidizing Archaea.</title>
        <authorList>
            <person name="Zhalnina K.V."/>
            <person name="Dias R."/>
            <person name="Leonard M.T."/>
            <person name="Dorr de Quadros P."/>
            <person name="Camargo F.A."/>
            <person name="Drew J.C."/>
            <person name="Farmerie W.G."/>
            <person name="Daroub S.H."/>
            <person name="Triplett E.W."/>
        </authorList>
    </citation>
    <scope>NUCLEOTIDE SEQUENCE [LARGE SCALE GENOMIC DNA]</scope>
    <source>
        <strain evidence="8 9">SR1</strain>
    </source>
</reference>
<dbReference type="OrthoDB" id="5853at2157"/>
<evidence type="ECO:0000256" key="6">
    <source>
        <dbReference type="ARBA" id="ARBA00023102"/>
    </source>
</evidence>
<protein>
    <recommendedName>
        <fullName evidence="3">phosphoribosyl-AMP cyclohydrolase</fullName>
        <ecNumber evidence="3">3.5.4.19</ecNumber>
    </recommendedName>
</protein>
<dbReference type="HOGENOM" id="CLU_048577_5_3_2"/>